<dbReference type="EMBL" id="JBHUIT010000001">
    <property type="protein sequence ID" value="MFD2255120.1"/>
    <property type="molecule type" value="Genomic_DNA"/>
</dbReference>
<evidence type="ECO:0000313" key="5">
    <source>
        <dbReference type="Proteomes" id="UP001597375"/>
    </source>
</evidence>
<comment type="caution">
    <text evidence="4">The sequence shown here is derived from an EMBL/GenBank/DDBJ whole genome shotgun (WGS) entry which is preliminary data.</text>
</comment>
<protein>
    <submittedName>
        <fullName evidence="4">DUF5060 domain-containing protein</fullName>
    </submittedName>
</protein>
<accession>A0ABW5D3L9</accession>
<dbReference type="Pfam" id="PF17829">
    <property type="entry name" value="GH115_C"/>
    <property type="match status" value="1"/>
</dbReference>
<dbReference type="InterPro" id="IPR041437">
    <property type="entry name" value="GH115_C"/>
</dbReference>
<gene>
    <name evidence="4" type="ORF">ACFSSA_00390</name>
</gene>
<feature type="domain" description="Gylcosyl hydrolase 115 C-terminal" evidence="3">
    <location>
        <begin position="106"/>
        <end position="226"/>
    </location>
</feature>
<dbReference type="Gene3D" id="3.20.20.80">
    <property type="entry name" value="Glycosidases"/>
    <property type="match status" value="1"/>
</dbReference>
<evidence type="ECO:0000259" key="1">
    <source>
        <dbReference type="Pfam" id="PF12904"/>
    </source>
</evidence>
<organism evidence="4 5">
    <name type="scientific">Luteolibacter algae</name>
    <dbReference type="NCBI Taxonomy" id="454151"/>
    <lineage>
        <taxon>Bacteria</taxon>
        <taxon>Pseudomonadati</taxon>
        <taxon>Verrucomicrobiota</taxon>
        <taxon>Verrucomicrobiia</taxon>
        <taxon>Verrucomicrobiales</taxon>
        <taxon>Verrucomicrobiaceae</taxon>
        <taxon>Luteolibacter</taxon>
    </lineage>
</organism>
<evidence type="ECO:0000259" key="3">
    <source>
        <dbReference type="Pfam" id="PF17829"/>
    </source>
</evidence>
<dbReference type="Gene3D" id="2.60.40.10">
    <property type="entry name" value="Immunoglobulins"/>
    <property type="match status" value="1"/>
</dbReference>
<dbReference type="InterPro" id="IPR032260">
    <property type="entry name" value="DUF5060"/>
</dbReference>
<dbReference type="Pfam" id="PF12904">
    <property type="entry name" value="Collagen_bind_2"/>
    <property type="match status" value="1"/>
</dbReference>
<dbReference type="Gene3D" id="2.60.120.1620">
    <property type="match status" value="1"/>
</dbReference>
<dbReference type="Pfam" id="PF16586">
    <property type="entry name" value="DUF5060"/>
    <property type="match status" value="1"/>
</dbReference>
<evidence type="ECO:0000313" key="4">
    <source>
        <dbReference type="EMBL" id="MFD2255120.1"/>
    </source>
</evidence>
<sequence length="1011" mass="111235">MYSRLIAFMALPTALLAEDLTKPIASPDLVFEEKDGVVSIEAEHFIEQTLIDKRAWYLTTKAQTPDITPDGDPSSIAGASGGAYLEILPDTRRTHADKLIGGENFTELQGKIAVLSYKVHFNNPGKYWLWARTFTTTSEDNGLHFGIDGTWPDTAKRWQTVTKNKWHWRSAQRTEKVHIGVPGILTLDVPSAGVHTIQVSMREDGIALDKILLANTREFSPDGLGPASVIKSGKAPAAFEFVEAAEAPEAPEAPARHDDAQAEISADSFDVSGSGYYLDQGKWLAINPEQRKTAKIATASPFPLGKYDVTLKSVGESDGSSTYSVFVNGRKIGDHTCPMSDETFDEGEKYHATFKGITIEPGDVIEVSSTVASADGKEWSRARWSGLSFAPADAATAAAMKKAPAGEMAAKPTGPALQQPRQPDGDGAVTISGEMKQWHKVSLTLSGPYAHELDNSPNPFTDQSFWVTFTHESGEPNYTVPGYFAADGNAAESSAESGTKWVANLSPDKAGTWNYTISFRSGEKAAFTPGEGQALAPFDGKTGSFTIGESDKSFPDFRARGRLAYVGKHHLQFQGDKSFFLKAGADAPETLLAYTEFDNTQARKKNVPLKTWAPHLQDWKNGDPTWKDGKGKGLIGALNYLSEKGMNAFSFLPYNVSGDGDNIWPFVAPTDKFHYDCSKLDQWGIVFSHATAKGLYLHFKLQENEMDDDRLGQKEGGGPVAASLDGGKLGPERMLYCRELIARYGHELALNWNIGEENTQSTQEIKDMIAYIRATDPYQHHVVLHTFPNQQDRQYEPLLGYKGLSGVSLQNEWSKVHNLTAKWIKASDKAGNPWVAANDEQGSAVEGVPPDPDYPGNTKAKHSIDDIRKLTLWGNLMAGGAGVEYYFGYKLAQNDLIAEDWRSREKSWNYANIALSFFREQEIPFQDMTCRDELLGNTKQDNSKFCLAKDGELYLVYLPKGGSTEIQLPEGDFTSAWFNPRNGEMQATTDLSGEKLSAPDEEDWLAIIRRK</sequence>
<feature type="domain" description="DUF5060" evidence="2">
    <location>
        <begin position="435"/>
        <end position="520"/>
    </location>
</feature>
<feature type="domain" description="Putative collagen-binding" evidence="1">
    <location>
        <begin position="934"/>
        <end position="998"/>
    </location>
</feature>
<reference evidence="5" key="1">
    <citation type="journal article" date="2019" name="Int. J. Syst. Evol. Microbiol.">
        <title>The Global Catalogue of Microorganisms (GCM) 10K type strain sequencing project: providing services to taxonomists for standard genome sequencing and annotation.</title>
        <authorList>
            <consortium name="The Broad Institute Genomics Platform"/>
            <consortium name="The Broad Institute Genome Sequencing Center for Infectious Disease"/>
            <person name="Wu L."/>
            <person name="Ma J."/>
        </authorList>
    </citation>
    <scope>NUCLEOTIDE SEQUENCE [LARGE SCALE GENOMIC DNA]</scope>
    <source>
        <strain evidence="5">CGMCC 4.7106</strain>
    </source>
</reference>
<keyword evidence="5" id="KW-1185">Reference proteome</keyword>
<dbReference type="InterPro" id="IPR013783">
    <property type="entry name" value="Ig-like_fold"/>
</dbReference>
<evidence type="ECO:0000259" key="2">
    <source>
        <dbReference type="Pfam" id="PF16586"/>
    </source>
</evidence>
<dbReference type="InterPro" id="IPR024749">
    <property type="entry name" value="Collagen-bd_put"/>
</dbReference>
<proteinExistence type="predicted"/>
<name>A0ABW5D3L9_9BACT</name>
<dbReference type="Proteomes" id="UP001597375">
    <property type="component" value="Unassembled WGS sequence"/>
</dbReference>